<evidence type="ECO:0000256" key="1">
    <source>
        <dbReference type="SAM" id="MobiDB-lite"/>
    </source>
</evidence>
<gene>
    <name evidence="2" type="ORF">LITE_LOCUS33356</name>
</gene>
<proteinExistence type="predicted"/>
<organism evidence="2 3">
    <name type="scientific">Linum tenue</name>
    <dbReference type="NCBI Taxonomy" id="586396"/>
    <lineage>
        <taxon>Eukaryota</taxon>
        <taxon>Viridiplantae</taxon>
        <taxon>Streptophyta</taxon>
        <taxon>Embryophyta</taxon>
        <taxon>Tracheophyta</taxon>
        <taxon>Spermatophyta</taxon>
        <taxon>Magnoliopsida</taxon>
        <taxon>eudicotyledons</taxon>
        <taxon>Gunneridae</taxon>
        <taxon>Pentapetalae</taxon>
        <taxon>rosids</taxon>
        <taxon>fabids</taxon>
        <taxon>Malpighiales</taxon>
        <taxon>Linaceae</taxon>
        <taxon>Linum</taxon>
    </lineage>
</organism>
<dbReference type="Proteomes" id="UP001154282">
    <property type="component" value="Unassembled WGS sequence"/>
</dbReference>
<reference evidence="2" key="1">
    <citation type="submission" date="2022-08" db="EMBL/GenBank/DDBJ databases">
        <authorList>
            <person name="Gutierrez-Valencia J."/>
        </authorList>
    </citation>
    <scope>NUCLEOTIDE SEQUENCE</scope>
</reference>
<dbReference type="EMBL" id="CAMGYJ010000008">
    <property type="protein sequence ID" value="CAI0458032.1"/>
    <property type="molecule type" value="Genomic_DNA"/>
</dbReference>
<comment type="caution">
    <text evidence="2">The sequence shown here is derived from an EMBL/GenBank/DDBJ whole genome shotgun (WGS) entry which is preliminary data.</text>
</comment>
<name>A0AAV0NHE3_9ROSI</name>
<dbReference type="AlphaFoldDB" id="A0AAV0NHE3"/>
<evidence type="ECO:0000313" key="3">
    <source>
        <dbReference type="Proteomes" id="UP001154282"/>
    </source>
</evidence>
<accession>A0AAV0NHE3</accession>
<sequence>MERSQLRNRNYTVDGEEEESSAVAGRNSTTDRQRMVVTEAELELFFSSMNGGKQELNRLNEKLRGDLDGW</sequence>
<protein>
    <submittedName>
        <fullName evidence="2">Uncharacterized protein</fullName>
    </submittedName>
</protein>
<feature type="region of interest" description="Disordered" evidence="1">
    <location>
        <begin position="1"/>
        <end position="31"/>
    </location>
</feature>
<evidence type="ECO:0000313" key="2">
    <source>
        <dbReference type="EMBL" id="CAI0458032.1"/>
    </source>
</evidence>
<keyword evidence="3" id="KW-1185">Reference proteome</keyword>